<evidence type="ECO:0000313" key="3">
    <source>
        <dbReference type="Proteomes" id="UP000595437"/>
    </source>
</evidence>
<reference evidence="3" key="1">
    <citation type="submission" date="2021-01" db="EMBL/GenBank/DDBJ databases">
        <title>Caligus Genome Assembly.</title>
        <authorList>
            <person name="Gallardo-Escarate C."/>
        </authorList>
    </citation>
    <scope>NUCLEOTIDE SEQUENCE [LARGE SCALE GENOMIC DNA]</scope>
</reference>
<gene>
    <name evidence="2" type="ORF">FKW44_009466</name>
</gene>
<accession>A0A7T8K6N9</accession>
<sequence>MFQFPPNVAMRSSFSPCGTPVSSVVYPPPPHIRIHRESSLSSGWKRLKSGFLSRPRRLFIDPFNNMLQARRNQRRREPHHDFEEDKRGSGGGNGGLPLQLIRNDGRYHHIPQPSYNNGQREEDEIRPYDEEEDNEYSPPYQLAEPARSGVITSSNNAQLHHHYQPQLATDSDVSELKS</sequence>
<keyword evidence="3" id="KW-1185">Reference proteome</keyword>
<name>A0A7T8K6N9_CALRO</name>
<dbReference type="AlphaFoldDB" id="A0A7T8K6N9"/>
<dbReference type="EMBL" id="CP045895">
    <property type="protein sequence ID" value="QQP48972.1"/>
    <property type="molecule type" value="Genomic_DNA"/>
</dbReference>
<feature type="region of interest" description="Disordered" evidence="1">
    <location>
        <begin position="69"/>
        <end position="178"/>
    </location>
</feature>
<dbReference type="Proteomes" id="UP000595437">
    <property type="component" value="Chromosome 6"/>
</dbReference>
<organism evidence="2 3">
    <name type="scientific">Caligus rogercresseyi</name>
    <name type="common">Sea louse</name>
    <dbReference type="NCBI Taxonomy" id="217165"/>
    <lineage>
        <taxon>Eukaryota</taxon>
        <taxon>Metazoa</taxon>
        <taxon>Ecdysozoa</taxon>
        <taxon>Arthropoda</taxon>
        <taxon>Crustacea</taxon>
        <taxon>Multicrustacea</taxon>
        <taxon>Hexanauplia</taxon>
        <taxon>Copepoda</taxon>
        <taxon>Siphonostomatoida</taxon>
        <taxon>Caligidae</taxon>
        <taxon>Caligus</taxon>
    </lineage>
</organism>
<evidence type="ECO:0000313" key="2">
    <source>
        <dbReference type="EMBL" id="QQP48972.1"/>
    </source>
</evidence>
<protein>
    <submittedName>
        <fullName evidence="2">Uncharacterized protein</fullName>
    </submittedName>
</protein>
<evidence type="ECO:0000256" key="1">
    <source>
        <dbReference type="SAM" id="MobiDB-lite"/>
    </source>
</evidence>
<feature type="compositionally biased region" description="Basic and acidic residues" evidence="1">
    <location>
        <begin position="119"/>
        <end position="128"/>
    </location>
</feature>
<feature type="compositionally biased region" description="Basic and acidic residues" evidence="1">
    <location>
        <begin position="78"/>
        <end position="88"/>
    </location>
</feature>
<proteinExistence type="predicted"/>